<accession>A0A645FBD7</accession>
<dbReference type="InterPro" id="IPR000380">
    <property type="entry name" value="Topo_IA"/>
</dbReference>
<dbReference type="InterPro" id="IPR023405">
    <property type="entry name" value="Topo_IA_core_domain"/>
</dbReference>
<protein>
    <submittedName>
        <fullName evidence="3">DNA topoisomerase 1</fullName>
        <ecNumber evidence="3">5.6.2.2</ecNumber>
    </submittedName>
</protein>
<comment type="caution">
    <text evidence="3">The sequence shown here is derived from an EMBL/GenBank/DDBJ whole genome shotgun (WGS) entry which is preliminary data.</text>
</comment>
<dbReference type="PROSITE" id="PS52039">
    <property type="entry name" value="TOPO_IA_2"/>
    <property type="match status" value="1"/>
</dbReference>
<dbReference type="PANTHER" id="PTHR42785">
    <property type="entry name" value="DNA TOPOISOMERASE, TYPE IA, CORE"/>
    <property type="match status" value="1"/>
</dbReference>
<dbReference type="Pfam" id="PF13368">
    <property type="entry name" value="Toprim_C_rpt"/>
    <property type="match status" value="3"/>
</dbReference>
<evidence type="ECO:0000256" key="1">
    <source>
        <dbReference type="ARBA" id="ARBA00023235"/>
    </source>
</evidence>
<sequence>MDYNFTAKIEESFDKVAEGKVVWNKLIADFYKPFHKMVDETLTVSRPTNAERILGTDPATGKTVLARIGRFGPLAQIGDNDDPDKKFMSLAKGQLIETITLEEALKLFELPRSVGEYKGSDITCAIGRFGPYLRYNGKFISLGKENNPYTIDLETSILLIEAHFAKEAQKQIKSLPEIGAEILNGRFGPYIKIGKDNYKIPKGTDPATLDAQTVKEIVEKSSKTGKPKKNGK</sequence>
<dbReference type="GO" id="GO:0003917">
    <property type="term" value="F:DNA topoisomerase type I (single strand cut, ATP-independent) activity"/>
    <property type="evidence" value="ECO:0007669"/>
    <property type="project" value="InterPro"/>
</dbReference>
<dbReference type="EC" id="5.6.2.2" evidence="3"/>
<dbReference type="GO" id="GO:0006265">
    <property type="term" value="P:DNA topological change"/>
    <property type="evidence" value="ECO:0007669"/>
    <property type="project" value="InterPro"/>
</dbReference>
<organism evidence="3">
    <name type="scientific">bioreactor metagenome</name>
    <dbReference type="NCBI Taxonomy" id="1076179"/>
    <lineage>
        <taxon>unclassified sequences</taxon>
        <taxon>metagenomes</taxon>
        <taxon>ecological metagenomes</taxon>
    </lineage>
</organism>
<feature type="domain" description="Topo IA-type catalytic" evidence="2">
    <location>
        <begin position="1"/>
        <end position="38"/>
    </location>
</feature>
<dbReference type="GO" id="GO:0003918">
    <property type="term" value="F:DNA topoisomerase type II (double strand cut, ATP-hydrolyzing) activity"/>
    <property type="evidence" value="ECO:0007669"/>
    <property type="project" value="UniProtKB-EC"/>
</dbReference>
<dbReference type="AlphaFoldDB" id="A0A645FBD7"/>
<gene>
    <name evidence="3" type="primary">topA_45</name>
    <name evidence="3" type="ORF">SDC9_158880</name>
</gene>
<dbReference type="InterPro" id="IPR013497">
    <property type="entry name" value="Topo_IA_cen"/>
</dbReference>
<reference evidence="3" key="1">
    <citation type="submission" date="2019-08" db="EMBL/GenBank/DDBJ databases">
        <authorList>
            <person name="Kucharzyk K."/>
            <person name="Murdoch R.W."/>
            <person name="Higgins S."/>
            <person name="Loffler F."/>
        </authorList>
    </citation>
    <scope>NUCLEOTIDE SEQUENCE</scope>
</reference>
<dbReference type="SUPFAM" id="SSF56712">
    <property type="entry name" value="Prokaryotic type I DNA topoisomerase"/>
    <property type="match status" value="1"/>
</dbReference>
<dbReference type="GO" id="GO:0003677">
    <property type="term" value="F:DNA binding"/>
    <property type="evidence" value="ECO:0007669"/>
    <property type="project" value="InterPro"/>
</dbReference>
<dbReference type="Gene3D" id="1.10.460.10">
    <property type="entry name" value="Topoisomerase I, domain 2"/>
    <property type="match status" value="1"/>
</dbReference>
<dbReference type="EMBL" id="VSSQ01057803">
    <property type="protein sequence ID" value="MPN11577.1"/>
    <property type="molecule type" value="Genomic_DNA"/>
</dbReference>
<evidence type="ECO:0000259" key="2">
    <source>
        <dbReference type="PROSITE" id="PS52039"/>
    </source>
</evidence>
<name>A0A645FBD7_9ZZZZ</name>
<dbReference type="InterPro" id="IPR013824">
    <property type="entry name" value="Topo_IA_cen_sub1"/>
</dbReference>
<keyword evidence="1 3" id="KW-0413">Isomerase</keyword>
<proteinExistence type="predicted"/>
<dbReference type="InterPro" id="IPR025589">
    <property type="entry name" value="Toprim_C_rpt"/>
</dbReference>
<evidence type="ECO:0000313" key="3">
    <source>
        <dbReference type="EMBL" id="MPN11577.1"/>
    </source>
</evidence>
<dbReference type="PANTHER" id="PTHR42785:SF1">
    <property type="entry name" value="DNA TOPOISOMERASE"/>
    <property type="match status" value="1"/>
</dbReference>